<gene>
    <name evidence="2" type="ORF">B5J99_14625</name>
</gene>
<name>A0ABM6M9B3_9SPHN</name>
<dbReference type="Proteomes" id="UP000258016">
    <property type="component" value="Chromosome"/>
</dbReference>
<sequence>MAQQLSTRIVDRYVPSLRQLKRFTLLVLLVLFAVWSTQWLPGASAQESDAPASAPKEDKDRRMAVSSDQAMPSDRSLQVPAIGGVRPDNDGLTGAIQVPSRSTRPSPPPQLSAPGQDAGQLSLQRLEGSDACDEEQGLQSPDICSKTLESRAGEFPGRTRPQLSAEQRLLAQQYTVPTSVDATDGAARRLAAGRNAELTNDDLAIAAVASAGQGASLPPQDDAESQIPAEATDAIDAILGVVNAQPPR</sequence>
<protein>
    <recommendedName>
        <fullName evidence="4">Secreted protein</fullName>
    </recommendedName>
</protein>
<evidence type="ECO:0000256" key="1">
    <source>
        <dbReference type="SAM" id="MobiDB-lite"/>
    </source>
</evidence>
<reference evidence="2 3" key="1">
    <citation type="submission" date="2017-03" db="EMBL/GenBank/DDBJ databases">
        <title>Complete genome sequence of Blastomonas fulva degrading microcsystin LR.</title>
        <authorList>
            <person name="Lee H.-g."/>
            <person name="Jin L."/>
            <person name="oh H.-M."/>
        </authorList>
    </citation>
    <scope>NUCLEOTIDE SEQUENCE [LARGE SCALE GENOMIC DNA]</scope>
    <source>
        <strain evidence="2 3">T2</strain>
    </source>
</reference>
<proteinExistence type="predicted"/>
<accession>A0ABM6M9B3</accession>
<evidence type="ECO:0000313" key="2">
    <source>
        <dbReference type="EMBL" id="ASR52539.1"/>
    </source>
</evidence>
<organism evidence="2 3">
    <name type="scientific">Blastomonas fulva</name>
    <dbReference type="NCBI Taxonomy" id="1550728"/>
    <lineage>
        <taxon>Bacteria</taxon>
        <taxon>Pseudomonadati</taxon>
        <taxon>Pseudomonadota</taxon>
        <taxon>Alphaproteobacteria</taxon>
        <taxon>Sphingomonadales</taxon>
        <taxon>Sphingomonadaceae</taxon>
        <taxon>Blastomonas</taxon>
    </lineage>
</organism>
<evidence type="ECO:0000313" key="3">
    <source>
        <dbReference type="Proteomes" id="UP000258016"/>
    </source>
</evidence>
<dbReference type="EMBL" id="CP020083">
    <property type="protein sequence ID" value="ASR52539.1"/>
    <property type="molecule type" value="Genomic_DNA"/>
</dbReference>
<keyword evidence="3" id="KW-1185">Reference proteome</keyword>
<feature type="region of interest" description="Disordered" evidence="1">
    <location>
        <begin position="43"/>
        <end position="117"/>
    </location>
</feature>
<evidence type="ECO:0008006" key="4">
    <source>
        <dbReference type="Google" id="ProtNLM"/>
    </source>
</evidence>